<dbReference type="AlphaFoldDB" id="A0AAT9HNW3"/>
<evidence type="ECO:0000256" key="2">
    <source>
        <dbReference type="SAM" id="MobiDB-lite"/>
    </source>
</evidence>
<dbReference type="Pfam" id="PF02927">
    <property type="entry name" value="CelD_N"/>
    <property type="match status" value="1"/>
</dbReference>
<organism evidence="4">
    <name type="scientific">Streptomyces haneummycinicus</name>
    <dbReference type="NCBI Taxonomy" id="3074435"/>
    <lineage>
        <taxon>Bacteria</taxon>
        <taxon>Bacillati</taxon>
        <taxon>Actinomycetota</taxon>
        <taxon>Actinomycetes</taxon>
        <taxon>Kitasatosporales</taxon>
        <taxon>Streptomycetaceae</taxon>
        <taxon>Streptomyces</taxon>
    </lineage>
</organism>
<dbReference type="SUPFAM" id="SSF48208">
    <property type="entry name" value="Six-hairpin glycosidases"/>
    <property type="match status" value="1"/>
</dbReference>
<reference evidence="4" key="1">
    <citation type="submission" date="2024-06" db="EMBL/GenBank/DDBJ databases">
        <authorList>
            <consortium name="consrtm"/>
            <person name="Uemura M."/>
            <person name="Terahara T."/>
        </authorList>
    </citation>
    <scope>NUCLEOTIDE SEQUENCE</scope>
    <source>
        <strain evidence="4">KM77-8</strain>
    </source>
</reference>
<dbReference type="InterPro" id="IPR004197">
    <property type="entry name" value="Cellulase_Ig-like"/>
</dbReference>
<name>A0AAT9HNW3_9ACTN</name>
<dbReference type="GO" id="GO:0008810">
    <property type="term" value="F:cellulase activity"/>
    <property type="evidence" value="ECO:0007669"/>
    <property type="project" value="InterPro"/>
</dbReference>
<reference evidence="4" key="2">
    <citation type="submission" date="2024-07" db="EMBL/GenBank/DDBJ databases">
        <title>Streptomyces haneummycinica sp. nov., a new antibiotic-producing actinobacterium isolated from marine sediment.</title>
        <authorList>
            <person name="Uemura M."/>
            <person name="Hamada M."/>
            <person name="Hirano S."/>
            <person name="Kobayashi K."/>
            <person name="Ohshiro T."/>
            <person name="Kobayashi T."/>
            <person name="Terahara T."/>
        </authorList>
    </citation>
    <scope>NUCLEOTIDE SEQUENCE</scope>
    <source>
        <strain evidence="4">KM77-8</strain>
    </source>
</reference>
<dbReference type="InterPro" id="IPR014756">
    <property type="entry name" value="Ig_E-set"/>
</dbReference>
<protein>
    <recommendedName>
        <fullName evidence="3">Cellulase Ig-like domain-containing protein</fullName>
    </recommendedName>
</protein>
<dbReference type="SUPFAM" id="SSF81296">
    <property type="entry name" value="E set domains"/>
    <property type="match status" value="1"/>
</dbReference>
<dbReference type="GO" id="GO:0005975">
    <property type="term" value="P:carbohydrate metabolic process"/>
    <property type="evidence" value="ECO:0007669"/>
    <property type="project" value="InterPro"/>
</dbReference>
<evidence type="ECO:0000256" key="1">
    <source>
        <dbReference type="ARBA" id="ARBA00007072"/>
    </source>
</evidence>
<gene>
    <name evidence="4" type="ORF">SHKM778_53230</name>
</gene>
<evidence type="ECO:0000313" key="4">
    <source>
        <dbReference type="EMBL" id="BFO18935.1"/>
    </source>
</evidence>
<dbReference type="Gene3D" id="2.60.40.10">
    <property type="entry name" value="Immunoglobulins"/>
    <property type="match status" value="1"/>
</dbReference>
<dbReference type="Gene3D" id="1.50.10.10">
    <property type="match status" value="1"/>
</dbReference>
<accession>A0AAT9HNW3</accession>
<dbReference type="InterPro" id="IPR008928">
    <property type="entry name" value="6-hairpin_glycosidase_sf"/>
</dbReference>
<dbReference type="EMBL" id="AP035768">
    <property type="protein sequence ID" value="BFO18935.1"/>
    <property type="molecule type" value="Genomic_DNA"/>
</dbReference>
<dbReference type="InterPro" id="IPR013783">
    <property type="entry name" value="Ig-like_fold"/>
</dbReference>
<dbReference type="InterPro" id="IPR012341">
    <property type="entry name" value="6hp_glycosidase-like_sf"/>
</dbReference>
<feature type="region of interest" description="Disordered" evidence="2">
    <location>
        <begin position="118"/>
        <end position="158"/>
    </location>
</feature>
<dbReference type="CDD" id="cd02850">
    <property type="entry name" value="E_set_Cellulase_N"/>
    <property type="match status" value="1"/>
</dbReference>
<evidence type="ECO:0000259" key="3">
    <source>
        <dbReference type="Pfam" id="PF02927"/>
    </source>
</evidence>
<proteinExistence type="inferred from homology"/>
<comment type="similarity">
    <text evidence="1">Belongs to the glycosyl hydrolase 9 (cellulase E) family.</text>
</comment>
<feature type="domain" description="Cellulase Ig-like" evidence="3">
    <location>
        <begin position="2"/>
        <end position="75"/>
    </location>
</feature>
<feature type="compositionally biased region" description="Low complexity" evidence="2">
    <location>
        <begin position="138"/>
        <end position="158"/>
    </location>
</feature>
<sequence>MAYLPAGPKNATLVTDATGRLPWQLRDGGGRTVRQGWTVPRGVDGSSGQNVHSIDFGGHRKGGTGYTLVVDGETSRPFDIGAGAYERLRLDSAKYYYTQRSGIEIRDDLRPGYARPAGHVDVAPNQGDGAVPCRPGNATTPSTSPAAGTTPATTASTS</sequence>